<dbReference type="InterPro" id="IPR029068">
    <property type="entry name" value="Glyas_Bleomycin-R_OHBP_Dase"/>
</dbReference>
<evidence type="ECO:0000259" key="1">
    <source>
        <dbReference type="PROSITE" id="PS51819"/>
    </source>
</evidence>
<reference evidence="2" key="1">
    <citation type="submission" date="2018-05" db="EMBL/GenBank/DDBJ databases">
        <authorList>
            <person name="Lanie J.A."/>
            <person name="Ng W.-L."/>
            <person name="Kazmierczak K.M."/>
            <person name="Andrzejewski T.M."/>
            <person name="Davidsen T.M."/>
            <person name="Wayne K.J."/>
            <person name="Tettelin H."/>
            <person name="Glass J.I."/>
            <person name="Rusch D."/>
            <person name="Podicherti R."/>
            <person name="Tsui H.-C.T."/>
            <person name="Winkler M.E."/>
        </authorList>
    </citation>
    <scope>NUCLEOTIDE SEQUENCE</scope>
</reference>
<proteinExistence type="predicted"/>
<dbReference type="Gene3D" id="3.10.180.10">
    <property type="entry name" value="2,3-Dihydroxybiphenyl 1,2-Dioxygenase, domain 1"/>
    <property type="match status" value="1"/>
</dbReference>
<sequence>MAFHHVAYSTKDLEATRHFYEDLFGFPLVNTEFHDRDEGWIKHAFFDTGNGECIAFFAFENIGERHDWVTDVNESLGVPVFVNHAAFEANEKMQESIRERMAAEGIEPTMEIDHGWCHSLYYLDPNQVLVELCRDTAGMPRDTEEAARVLAAPIEESA</sequence>
<accession>A0A381PAX0</accession>
<dbReference type="CDD" id="cd06587">
    <property type="entry name" value="VOC"/>
    <property type="match status" value="1"/>
</dbReference>
<dbReference type="InterPro" id="IPR037523">
    <property type="entry name" value="VOC_core"/>
</dbReference>
<gene>
    <name evidence="2" type="ORF">METZ01_LOCUS16986</name>
</gene>
<protein>
    <recommendedName>
        <fullName evidence="1">VOC domain-containing protein</fullName>
    </recommendedName>
</protein>
<feature type="domain" description="VOC" evidence="1">
    <location>
        <begin position="2"/>
        <end position="135"/>
    </location>
</feature>
<dbReference type="EMBL" id="UINC01000928">
    <property type="protein sequence ID" value="SUZ64132.1"/>
    <property type="molecule type" value="Genomic_DNA"/>
</dbReference>
<dbReference type="InterPro" id="IPR004360">
    <property type="entry name" value="Glyas_Fos-R_dOase_dom"/>
</dbReference>
<organism evidence="2">
    <name type="scientific">marine metagenome</name>
    <dbReference type="NCBI Taxonomy" id="408172"/>
    <lineage>
        <taxon>unclassified sequences</taxon>
        <taxon>metagenomes</taxon>
        <taxon>ecological metagenomes</taxon>
    </lineage>
</organism>
<dbReference type="AlphaFoldDB" id="A0A381PAX0"/>
<dbReference type="PROSITE" id="PS51819">
    <property type="entry name" value="VOC"/>
    <property type="match status" value="1"/>
</dbReference>
<name>A0A381PAX0_9ZZZZ</name>
<evidence type="ECO:0000313" key="2">
    <source>
        <dbReference type="EMBL" id="SUZ64132.1"/>
    </source>
</evidence>
<dbReference type="SUPFAM" id="SSF54593">
    <property type="entry name" value="Glyoxalase/Bleomycin resistance protein/Dihydroxybiphenyl dioxygenase"/>
    <property type="match status" value="1"/>
</dbReference>
<dbReference type="Pfam" id="PF00903">
    <property type="entry name" value="Glyoxalase"/>
    <property type="match status" value="1"/>
</dbReference>